<dbReference type="InterPro" id="IPR035919">
    <property type="entry name" value="EAL_sf"/>
</dbReference>
<organism evidence="2 3">
    <name type="scientific">Candidatus Muproteobacteria bacterium RBG_16_64_10</name>
    <dbReference type="NCBI Taxonomy" id="1817757"/>
    <lineage>
        <taxon>Bacteria</taxon>
        <taxon>Pseudomonadati</taxon>
        <taxon>Pseudomonadota</taxon>
        <taxon>Candidatus Muproteobacteria</taxon>
    </lineage>
</organism>
<gene>
    <name evidence="2" type="ORF">A2V91_04420</name>
</gene>
<evidence type="ECO:0000313" key="3">
    <source>
        <dbReference type="Proteomes" id="UP000179334"/>
    </source>
</evidence>
<name>A0A1F6T793_9PROT</name>
<feature type="domain" description="EAL" evidence="1">
    <location>
        <begin position="1"/>
        <end position="69"/>
    </location>
</feature>
<evidence type="ECO:0000313" key="2">
    <source>
        <dbReference type="EMBL" id="OGI41007.1"/>
    </source>
</evidence>
<reference evidence="2 3" key="1">
    <citation type="journal article" date="2016" name="Nat. Commun.">
        <title>Thousands of microbial genomes shed light on interconnected biogeochemical processes in an aquifer system.</title>
        <authorList>
            <person name="Anantharaman K."/>
            <person name="Brown C.T."/>
            <person name="Hug L.A."/>
            <person name="Sharon I."/>
            <person name="Castelle C.J."/>
            <person name="Probst A.J."/>
            <person name="Thomas B.C."/>
            <person name="Singh A."/>
            <person name="Wilkins M.J."/>
            <person name="Karaoz U."/>
            <person name="Brodie E.L."/>
            <person name="Williams K.H."/>
            <person name="Hubbard S.S."/>
            <person name="Banfield J.F."/>
        </authorList>
    </citation>
    <scope>NUCLEOTIDE SEQUENCE [LARGE SCALE GENOMIC DNA]</scope>
</reference>
<dbReference type="PANTHER" id="PTHR33121:SF70">
    <property type="entry name" value="SIGNALING PROTEIN YKOW"/>
    <property type="match status" value="1"/>
</dbReference>
<dbReference type="PROSITE" id="PS50883">
    <property type="entry name" value="EAL"/>
    <property type="match status" value="1"/>
</dbReference>
<dbReference type="Pfam" id="PF00563">
    <property type="entry name" value="EAL"/>
    <property type="match status" value="1"/>
</dbReference>
<dbReference type="Proteomes" id="UP000179334">
    <property type="component" value="Unassembled WGS sequence"/>
</dbReference>
<comment type="caution">
    <text evidence="2">The sequence shown here is derived from an EMBL/GenBank/DDBJ whole genome shotgun (WGS) entry which is preliminary data.</text>
</comment>
<dbReference type="AlphaFoldDB" id="A0A1F6T793"/>
<dbReference type="InterPro" id="IPR050706">
    <property type="entry name" value="Cyclic-di-GMP_PDE-like"/>
</dbReference>
<protein>
    <recommendedName>
        <fullName evidence="1">EAL domain-containing protein</fullName>
    </recommendedName>
</protein>
<evidence type="ECO:0000259" key="1">
    <source>
        <dbReference type="PROSITE" id="PS50883"/>
    </source>
</evidence>
<dbReference type="InterPro" id="IPR001633">
    <property type="entry name" value="EAL_dom"/>
</dbReference>
<dbReference type="EMBL" id="MFSR01000007">
    <property type="protein sequence ID" value="OGI41007.1"/>
    <property type="molecule type" value="Genomic_DNA"/>
</dbReference>
<accession>A0A1F6T793</accession>
<dbReference type="Gene3D" id="3.20.20.450">
    <property type="entry name" value="EAL domain"/>
    <property type="match status" value="1"/>
</dbReference>
<sequence length="75" mass="8106">MANDPTDRAIVTSINDIAHSFGKQTIAEFVEDANTLALLQSFGVDFAQGFHISEPEAEPPAVAALLYPLGLVRRH</sequence>
<proteinExistence type="predicted"/>
<dbReference type="GO" id="GO:0071111">
    <property type="term" value="F:cyclic-guanylate-specific phosphodiesterase activity"/>
    <property type="evidence" value="ECO:0007669"/>
    <property type="project" value="InterPro"/>
</dbReference>
<dbReference type="PANTHER" id="PTHR33121">
    <property type="entry name" value="CYCLIC DI-GMP PHOSPHODIESTERASE PDEF"/>
    <property type="match status" value="1"/>
</dbReference>
<dbReference type="SUPFAM" id="SSF141868">
    <property type="entry name" value="EAL domain-like"/>
    <property type="match status" value="1"/>
</dbReference>